<dbReference type="InterPro" id="IPR001109">
    <property type="entry name" value="Hydrogenase_HupF/HypC"/>
</dbReference>
<evidence type="ECO:0000256" key="1">
    <source>
        <dbReference type="ARBA" id="ARBA00006018"/>
    </source>
</evidence>
<organism evidence="2 3">
    <name type="scientific">Clostridium weizhouense</name>
    <dbReference type="NCBI Taxonomy" id="2859781"/>
    <lineage>
        <taxon>Bacteria</taxon>
        <taxon>Bacillati</taxon>
        <taxon>Bacillota</taxon>
        <taxon>Clostridia</taxon>
        <taxon>Eubacteriales</taxon>
        <taxon>Clostridiaceae</taxon>
        <taxon>Clostridium</taxon>
    </lineage>
</organism>
<dbReference type="Proteomes" id="UP001519921">
    <property type="component" value="Unassembled WGS sequence"/>
</dbReference>
<accession>A0ABS7AKW9</accession>
<dbReference type="PANTHER" id="PTHR35177:SF2">
    <property type="entry name" value="HYDROGENASE MATURATION FACTOR HYBG"/>
    <property type="match status" value="1"/>
</dbReference>
<dbReference type="Pfam" id="PF01455">
    <property type="entry name" value="HupF_HypC"/>
    <property type="match status" value="1"/>
</dbReference>
<comment type="caution">
    <text evidence="2">The sequence shown here is derived from an EMBL/GenBank/DDBJ whole genome shotgun (WGS) entry which is preliminary data.</text>
</comment>
<evidence type="ECO:0000313" key="3">
    <source>
        <dbReference type="Proteomes" id="UP001519921"/>
    </source>
</evidence>
<dbReference type="PROSITE" id="PS01097">
    <property type="entry name" value="HUPF_HYPC"/>
    <property type="match status" value="1"/>
</dbReference>
<dbReference type="InterPro" id="IPR019812">
    <property type="entry name" value="Hydgase_assmbl_chp_CS"/>
</dbReference>
<gene>
    <name evidence="2" type="ORF">KYD98_04250</name>
</gene>
<keyword evidence="3" id="KW-1185">Reference proteome</keyword>
<dbReference type="PRINTS" id="PR00445">
    <property type="entry name" value="HUPFHYPC"/>
</dbReference>
<dbReference type="PANTHER" id="PTHR35177">
    <property type="entry name" value="HYDROGENASE MATURATION FACTOR HYBG"/>
    <property type="match status" value="1"/>
</dbReference>
<dbReference type="RefSeq" id="WP_219778340.1">
    <property type="nucleotide sequence ID" value="NZ_JAHXPT010000002.1"/>
</dbReference>
<dbReference type="EMBL" id="JAHXPT010000002">
    <property type="protein sequence ID" value="MBW6409293.1"/>
    <property type="molecule type" value="Genomic_DNA"/>
</dbReference>
<dbReference type="SUPFAM" id="SSF159127">
    <property type="entry name" value="HupF/HypC-like"/>
    <property type="match status" value="1"/>
</dbReference>
<dbReference type="Gene3D" id="2.30.30.140">
    <property type="match status" value="1"/>
</dbReference>
<proteinExistence type="inferred from homology"/>
<reference evidence="2 3" key="1">
    <citation type="submission" date="2021-07" db="EMBL/GenBank/DDBJ databases">
        <title>Clostridium weizhouense sp. nov., an anaerobic bacterium isolated from activated sludge of Petroleum wastewater.</title>
        <authorList>
            <person name="Li Q."/>
        </authorList>
    </citation>
    <scope>NUCLEOTIDE SEQUENCE [LARGE SCALE GENOMIC DNA]</scope>
    <source>
        <strain evidence="2 3">YB-6</strain>
    </source>
</reference>
<comment type="similarity">
    <text evidence="1">Belongs to the HupF/HypC family.</text>
</comment>
<sequence length="70" mass="7947">MCVAIPGKVLEIYSKYALIQFGKINKVINIMLIEDLKEGEYVLVHAGCAIEKMNEEEALETLEIFKTLIM</sequence>
<protein>
    <submittedName>
        <fullName evidence="2">HypC/HybG/HupF family hydrogenase formation chaperone</fullName>
    </submittedName>
</protein>
<name>A0ABS7AKW9_9CLOT</name>
<dbReference type="NCBIfam" id="TIGR00074">
    <property type="entry name" value="hypC_hupF"/>
    <property type="match status" value="1"/>
</dbReference>
<evidence type="ECO:0000313" key="2">
    <source>
        <dbReference type="EMBL" id="MBW6409293.1"/>
    </source>
</evidence>